<dbReference type="RefSeq" id="WP_148966051.1">
    <property type="nucleotide sequence ID" value="NZ_VTEU01000004.1"/>
</dbReference>
<reference evidence="1 2" key="1">
    <citation type="submission" date="2019-08" db="EMBL/GenBank/DDBJ databases">
        <title>Bacillus genomes from the desert of Cuatro Cienegas, Coahuila.</title>
        <authorList>
            <person name="Olmedo-Alvarez G."/>
        </authorList>
    </citation>
    <scope>NUCLEOTIDE SEQUENCE [LARGE SCALE GENOMIC DNA]</scope>
    <source>
        <strain evidence="1 2">CH88_3T</strain>
    </source>
</reference>
<accession>A0AA94WRN0</accession>
<dbReference type="PANTHER" id="PTHR38733">
    <property type="entry name" value="PROTEIN MCRC"/>
    <property type="match status" value="1"/>
</dbReference>
<protein>
    <submittedName>
        <fullName evidence="1">Restriction endonuclease</fullName>
    </submittedName>
</protein>
<dbReference type="GO" id="GO:0009307">
    <property type="term" value="P:DNA restriction-modification system"/>
    <property type="evidence" value="ECO:0007669"/>
    <property type="project" value="InterPro"/>
</dbReference>
<dbReference type="AlphaFoldDB" id="A0AA94WRN0"/>
<gene>
    <name evidence="1" type="ORF">FZC74_12080</name>
</gene>
<evidence type="ECO:0000313" key="1">
    <source>
        <dbReference type="EMBL" id="TYS58537.1"/>
    </source>
</evidence>
<dbReference type="InterPro" id="IPR014407">
    <property type="entry name" value="McrC_bac"/>
</dbReference>
<keyword evidence="1" id="KW-0378">Hydrolase</keyword>
<dbReference type="Proteomes" id="UP000323393">
    <property type="component" value="Unassembled WGS sequence"/>
</dbReference>
<sequence length="346" mass="41122">MISSENHSRIPIKNIYYMLAYAWNHPQEKDFISVFGKDENDLVNLLSKVLLIKVKALIKKGFYKEYIQSRDESGIIRGKILFKESMETFSYRRGKLHILEDEMTHDILHNQIIKTTLYHLSKSDQLERGCKEEITKTLPYFSDVSLIKVSSRLFNEINLHRNNQHYQFLLDICQFIWENSLLHEGQAEQQFQDYSREHRKLAKLFEDFVKNFYRKEIRGSRAKSESLHWPAEGEETTLLPKMTTDISLEYDNKKFIIDTKFYKDIFSEQWEKETVRSAHLYQLFAYLKNEEYFSGRKAGGVLLYPEVHKKVDLSYRMHGFDIRVCTVDLNGHWQGIHERLLEVAGK</sequence>
<name>A0AA94WRN0_9BACI</name>
<evidence type="ECO:0000313" key="2">
    <source>
        <dbReference type="Proteomes" id="UP000323393"/>
    </source>
</evidence>
<dbReference type="EMBL" id="VTEU01000004">
    <property type="protein sequence ID" value="TYS58537.1"/>
    <property type="molecule type" value="Genomic_DNA"/>
</dbReference>
<dbReference type="PANTHER" id="PTHR38733:SF1">
    <property type="entry name" value="TYPE IV METHYL-DIRECTED RESTRICTION ENZYME ECOKMCRBC"/>
    <property type="match status" value="1"/>
</dbReference>
<keyword evidence="1" id="KW-0540">Nuclease</keyword>
<dbReference type="GO" id="GO:0004519">
    <property type="term" value="F:endonuclease activity"/>
    <property type="evidence" value="ECO:0007669"/>
    <property type="project" value="UniProtKB-KW"/>
</dbReference>
<dbReference type="InterPro" id="IPR019292">
    <property type="entry name" value="McrC"/>
</dbReference>
<proteinExistence type="predicted"/>
<keyword evidence="1" id="KW-0255">Endonuclease</keyword>
<comment type="caution">
    <text evidence="1">The sequence shown here is derived from an EMBL/GenBank/DDBJ whole genome shotgun (WGS) entry which is preliminary data.</text>
</comment>
<dbReference type="PIRSF" id="PIRSF003109">
    <property type="entry name" value="McrC"/>
    <property type="match status" value="1"/>
</dbReference>
<organism evidence="1 2">
    <name type="scientific">Sutcliffiella horikoshii</name>
    <dbReference type="NCBI Taxonomy" id="79883"/>
    <lineage>
        <taxon>Bacteria</taxon>
        <taxon>Bacillati</taxon>
        <taxon>Bacillota</taxon>
        <taxon>Bacilli</taxon>
        <taxon>Bacillales</taxon>
        <taxon>Bacillaceae</taxon>
        <taxon>Sutcliffiella</taxon>
    </lineage>
</organism>
<dbReference type="Pfam" id="PF10117">
    <property type="entry name" value="McrBC"/>
    <property type="match status" value="1"/>
</dbReference>